<organism evidence="6 7">
    <name type="scientific">Mesomycoplasma neurolyticum</name>
    <dbReference type="NCBI Taxonomy" id="2120"/>
    <lineage>
        <taxon>Bacteria</taxon>
        <taxon>Bacillati</taxon>
        <taxon>Mycoplasmatota</taxon>
        <taxon>Mycoplasmoidales</taxon>
        <taxon>Metamycoplasmataceae</taxon>
        <taxon>Mesomycoplasma</taxon>
    </lineage>
</organism>
<dbReference type="KEGG" id="mnu:NCTC10166_00638"/>
<dbReference type="InterPro" id="IPR029026">
    <property type="entry name" value="tRNA_m1G_MTases_N"/>
</dbReference>
<reference evidence="6 7" key="1">
    <citation type="submission" date="2019-01" db="EMBL/GenBank/DDBJ databases">
        <authorList>
            <consortium name="Pathogen Informatics"/>
        </authorList>
    </citation>
    <scope>NUCLEOTIDE SEQUENCE [LARGE SCALE GENOMIC DNA]</scope>
    <source>
        <strain evidence="6 7">NCTC10166</strain>
    </source>
</reference>
<protein>
    <recommendedName>
        <fullName evidence="5">Ribosomal RNA large subunit methyltransferase H</fullName>
        <ecNumber evidence="5">2.1.1.177</ecNumber>
    </recommendedName>
    <alternativeName>
        <fullName evidence="5">23S rRNA (pseudouridine1915-N3)-methyltransferase</fullName>
    </alternativeName>
    <alternativeName>
        <fullName evidence="5">23S rRNA m3Psi1915 methyltransferase</fullName>
    </alternativeName>
    <alternativeName>
        <fullName evidence="5">rRNA (pseudouridine-N3-)-methyltransferase RlmH</fullName>
    </alternativeName>
</protein>
<dbReference type="AlphaFoldDB" id="A0A449A606"/>
<evidence type="ECO:0000256" key="2">
    <source>
        <dbReference type="ARBA" id="ARBA00022679"/>
    </source>
</evidence>
<dbReference type="PANTHER" id="PTHR33603">
    <property type="entry name" value="METHYLTRANSFERASE"/>
    <property type="match status" value="1"/>
</dbReference>
<dbReference type="Gene3D" id="3.40.1280.10">
    <property type="match status" value="1"/>
</dbReference>
<dbReference type="EMBL" id="LR214951">
    <property type="protein sequence ID" value="VEU59659.1"/>
    <property type="molecule type" value="Genomic_DNA"/>
</dbReference>
<proteinExistence type="inferred from homology"/>
<keyword evidence="5" id="KW-0963">Cytoplasm</keyword>
<comment type="subcellular location">
    <subcellularLocation>
        <location evidence="5">Cytoplasm</location>
    </subcellularLocation>
</comment>
<keyword evidence="5" id="KW-0698">rRNA processing</keyword>
<comment type="similarity">
    <text evidence="4 5">Belongs to the RNA methyltransferase RlmH family.</text>
</comment>
<keyword evidence="3 5" id="KW-0949">S-adenosyl-L-methionine</keyword>
<dbReference type="PANTHER" id="PTHR33603:SF1">
    <property type="entry name" value="RIBOSOMAL RNA LARGE SUBUNIT METHYLTRANSFERASE H"/>
    <property type="match status" value="1"/>
</dbReference>
<dbReference type="Pfam" id="PF02590">
    <property type="entry name" value="SPOUT_MTase"/>
    <property type="match status" value="1"/>
</dbReference>
<name>A0A449A606_9BACT</name>
<dbReference type="SUPFAM" id="SSF75217">
    <property type="entry name" value="alpha/beta knot"/>
    <property type="match status" value="1"/>
</dbReference>
<dbReference type="HAMAP" id="MF_00658">
    <property type="entry name" value="23SrRNA_methyltr_H"/>
    <property type="match status" value="1"/>
</dbReference>
<dbReference type="InterPro" id="IPR029028">
    <property type="entry name" value="Alpha/beta_knot_MTases"/>
</dbReference>
<comment type="subunit">
    <text evidence="5">Homodimer.</text>
</comment>
<sequence>MKITVICVGDLEQKFREIFDNFYKKITFIAELKITQIKEINDKNIDIKIKKETKLILEKIPKNSLVFLCSLNGVQYDSESFSHFFDNSNLTFVIGGSNGVDEKYFDKKISFSKMTFPHQLFRIMLIEQIYRSLTIKKNIKYHK</sequence>
<dbReference type="EC" id="2.1.1.177" evidence="5"/>
<keyword evidence="1 5" id="KW-0489">Methyltransferase</keyword>
<dbReference type="CDD" id="cd18081">
    <property type="entry name" value="RlmH-like"/>
    <property type="match status" value="1"/>
</dbReference>
<dbReference type="RefSeq" id="WP_129720032.1">
    <property type="nucleotide sequence ID" value="NZ_LR214951.1"/>
</dbReference>
<evidence type="ECO:0000256" key="5">
    <source>
        <dbReference type="HAMAP-Rule" id="MF_00658"/>
    </source>
</evidence>
<dbReference type="Proteomes" id="UP000289440">
    <property type="component" value="Chromosome"/>
</dbReference>
<evidence type="ECO:0000313" key="7">
    <source>
        <dbReference type="Proteomes" id="UP000289440"/>
    </source>
</evidence>
<feature type="binding site" evidence="5">
    <location>
        <begin position="111"/>
        <end position="116"/>
    </location>
    <ligand>
        <name>S-adenosyl-L-methionine</name>
        <dbReference type="ChEBI" id="CHEBI:59789"/>
    </ligand>
</feature>
<dbReference type="InterPro" id="IPR003742">
    <property type="entry name" value="RlmH-like"/>
</dbReference>
<accession>A0A449A606</accession>
<evidence type="ECO:0000256" key="1">
    <source>
        <dbReference type="ARBA" id="ARBA00022603"/>
    </source>
</evidence>
<dbReference type="GO" id="GO:0070038">
    <property type="term" value="F:rRNA (pseudouridine-N3-)-methyltransferase activity"/>
    <property type="evidence" value="ECO:0007669"/>
    <property type="project" value="UniProtKB-UniRule"/>
</dbReference>
<dbReference type="OrthoDB" id="9806643at2"/>
<keyword evidence="2 5" id="KW-0808">Transferase</keyword>
<comment type="catalytic activity">
    <reaction evidence="5">
        <text>pseudouridine(1915) in 23S rRNA + S-adenosyl-L-methionine = N(3)-methylpseudouridine(1915) in 23S rRNA + S-adenosyl-L-homocysteine + H(+)</text>
        <dbReference type="Rhea" id="RHEA:42752"/>
        <dbReference type="Rhea" id="RHEA-COMP:10221"/>
        <dbReference type="Rhea" id="RHEA-COMP:10222"/>
        <dbReference type="ChEBI" id="CHEBI:15378"/>
        <dbReference type="ChEBI" id="CHEBI:57856"/>
        <dbReference type="ChEBI" id="CHEBI:59789"/>
        <dbReference type="ChEBI" id="CHEBI:65314"/>
        <dbReference type="ChEBI" id="CHEBI:74486"/>
        <dbReference type="EC" id="2.1.1.177"/>
    </reaction>
</comment>
<evidence type="ECO:0000256" key="3">
    <source>
        <dbReference type="ARBA" id="ARBA00022691"/>
    </source>
</evidence>
<gene>
    <name evidence="6" type="primary">MCYN0591</name>
    <name evidence="5" type="synonym">rlmH</name>
    <name evidence="6" type="ORF">NCTC10166_00638</name>
</gene>
<comment type="function">
    <text evidence="5">Specifically methylates the pseudouridine at position 1915 (m3Psi1915) in 23S rRNA.</text>
</comment>
<evidence type="ECO:0000256" key="4">
    <source>
        <dbReference type="ARBA" id="ARBA00038303"/>
    </source>
</evidence>
<dbReference type="PIRSF" id="PIRSF004505">
    <property type="entry name" value="MT_bac"/>
    <property type="match status" value="1"/>
</dbReference>
<feature type="binding site" evidence="5">
    <location>
        <position position="95"/>
    </location>
    <ligand>
        <name>S-adenosyl-L-methionine</name>
        <dbReference type="ChEBI" id="CHEBI:59789"/>
    </ligand>
</feature>
<dbReference type="GO" id="GO:0005737">
    <property type="term" value="C:cytoplasm"/>
    <property type="evidence" value="ECO:0007669"/>
    <property type="project" value="UniProtKB-SubCell"/>
</dbReference>
<feature type="binding site" evidence="5">
    <location>
        <position position="68"/>
    </location>
    <ligand>
        <name>S-adenosyl-L-methionine</name>
        <dbReference type="ChEBI" id="CHEBI:59789"/>
    </ligand>
</feature>
<keyword evidence="7" id="KW-1185">Reference proteome</keyword>
<evidence type="ECO:0000313" key="6">
    <source>
        <dbReference type="EMBL" id="VEU59659.1"/>
    </source>
</evidence>